<evidence type="ECO:0000259" key="3">
    <source>
        <dbReference type="PROSITE" id="PS50893"/>
    </source>
</evidence>
<gene>
    <name evidence="4" type="ORF">ACFSYJ_27830</name>
</gene>
<keyword evidence="1" id="KW-0547">Nucleotide-binding</keyword>
<evidence type="ECO:0000256" key="2">
    <source>
        <dbReference type="ARBA" id="ARBA00022840"/>
    </source>
</evidence>
<dbReference type="CDD" id="cd03214">
    <property type="entry name" value="ABC_Iron-Siderophores_B12_Hemin"/>
    <property type="match status" value="1"/>
</dbReference>
<accession>A0ABW5GNK1</accession>
<evidence type="ECO:0000313" key="5">
    <source>
        <dbReference type="Proteomes" id="UP001597419"/>
    </source>
</evidence>
<proteinExistence type="predicted"/>
<name>A0ABW5GNK1_9PSEU</name>
<dbReference type="PROSITE" id="PS00211">
    <property type="entry name" value="ABC_TRANSPORTER_1"/>
    <property type="match status" value="1"/>
</dbReference>
<dbReference type="PROSITE" id="PS50893">
    <property type="entry name" value="ABC_TRANSPORTER_2"/>
    <property type="match status" value="1"/>
</dbReference>
<dbReference type="EMBL" id="JBHUKU010000016">
    <property type="protein sequence ID" value="MFD2462448.1"/>
    <property type="molecule type" value="Genomic_DNA"/>
</dbReference>
<dbReference type="Proteomes" id="UP001597419">
    <property type="component" value="Unassembled WGS sequence"/>
</dbReference>
<dbReference type="PANTHER" id="PTHR42794">
    <property type="entry name" value="HEMIN IMPORT ATP-BINDING PROTEIN HMUV"/>
    <property type="match status" value="1"/>
</dbReference>
<dbReference type="SUPFAM" id="SSF52540">
    <property type="entry name" value="P-loop containing nucleoside triphosphate hydrolases"/>
    <property type="match status" value="1"/>
</dbReference>
<dbReference type="InterPro" id="IPR027417">
    <property type="entry name" value="P-loop_NTPase"/>
</dbReference>
<dbReference type="Gene3D" id="3.40.50.300">
    <property type="entry name" value="P-loop containing nucleotide triphosphate hydrolases"/>
    <property type="match status" value="1"/>
</dbReference>
<dbReference type="SMART" id="SM00382">
    <property type="entry name" value="AAA"/>
    <property type="match status" value="1"/>
</dbReference>
<sequence>MKLTFAGVSAGYTEIPAVRDASVTLADGSFVALVGPNGSGKSTLLKTVYRALKPSAGRVLLGSEDLWRLPRREVARTVGVLGQEAPGGHDFTVRESVALGRYPHHGTFARLTAADEEIVRDCLDRCGCLDLAARALSTLSGGERQRVLLARALAQQPKLLILDEPTNHLDPEHQISALELAASLGVTVLAALHSLDLAAQYADTVLVLRSGRIHRAGPPREVFEPALLREVFTVDGSVVDDPVTGAPRVLLRPLAVEGP</sequence>
<dbReference type="GO" id="GO:0005524">
    <property type="term" value="F:ATP binding"/>
    <property type="evidence" value="ECO:0007669"/>
    <property type="project" value="UniProtKB-KW"/>
</dbReference>
<evidence type="ECO:0000256" key="1">
    <source>
        <dbReference type="ARBA" id="ARBA00022741"/>
    </source>
</evidence>
<dbReference type="InterPro" id="IPR017871">
    <property type="entry name" value="ABC_transporter-like_CS"/>
</dbReference>
<evidence type="ECO:0000313" key="4">
    <source>
        <dbReference type="EMBL" id="MFD2462448.1"/>
    </source>
</evidence>
<reference evidence="5" key="1">
    <citation type="journal article" date="2019" name="Int. J. Syst. Evol. Microbiol.">
        <title>The Global Catalogue of Microorganisms (GCM) 10K type strain sequencing project: providing services to taxonomists for standard genome sequencing and annotation.</title>
        <authorList>
            <consortium name="The Broad Institute Genomics Platform"/>
            <consortium name="The Broad Institute Genome Sequencing Center for Infectious Disease"/>
            <person name="Wu L."/>
            <person name="Ma J."/>
        </authorList>
    </citation>
    <scope>NUCLEOTIDE SEQUENCE [LARGE SCALE GENOMIC DNA]</scope>
    <source>
        <strain evidence="5">CGMCC 4.7643</strain>
    </source>
</reference>
<comment type="caution">
    <text evidence="4">The sequence shown here is derived from an EMBL/GenBank/DDBJ whole genome shotgun (WGS) entry which is preliminary data.</text>
</comment>
<protein>
    <submittedName>
        <fullName evidence="4">ABC transporter ATP-binding protein</fullName>
    </submittedName>
</protein>
<dbReference type="InterPro" id="IPR003439">
    <property type="entry name" value="ABC_transporter-like_ATP-bd"/>
</dbReference>
<keyword evidence="5" id="KW-1185">Reference proteome</keyword>
<dbReference type="InterPro" id="IPR003593">
    <property type="entry name" value="AAA+_ATPase"/>
</dbReference>
<dbReference type="RefSeq" id="WP_345408928.1">
    <property type="nucleotide sequence ID" value="NZ_BAABHG010000032.1"/>
</dbReference>
<organism evidence="4 5">
    <name type="scientific">Amycolatopsis samaneae</name>
    <dbReference type="NCBI Taxonomy" id="664691"/>
    <lineage>
        <taxon>Bacteria</taxon>
        <taxon>Bacillati</taxon>
        <taxon>Actinomycetota</taxon>
        <taxon>Actinomycetes</taxon>
        <taxon>Pseudonocardiales</taxon>
        <taxon>Pseudonocardiaceae</taxon>
        <taxon>Amycolatopsis</taxon>
    </lineage>
</organism>
<feature type="domain" description="ABC transporter" evidence="3">
    <location>
        <begin position="3"/>
        <end position="235"/>
    </location>
</feature>
<keyword evidence="2 4" id="KW-0067">ATP-binding</keyword>
<dbReference type="PANTHER" id="PTHR42794:SF2">
    <property type="entry name" value="ABC TRANSPORTER ATP-BINDING PROTEIN"/>
    <property type="match status" value="1"/>
</dbReference>
<dbReference type="Pfam" id="PF00005">
    <property type="entry name" value="ABC_tran"/>
    <property type="match status" value="1"/>
</dbReference>